<gene>
    <name evidence="2" type="primary">hmuS</name>
    <name evidence="2" type="ORF">AAW51_0506</name>
</gene>
<dbReference type="InterPro" id="IPR053733">
    <property type="entry name" value="Heme_Transport_Util_sf"/>
</dbReference>
<dbReference type="SUPFAM" id="SSF144064">
    <property type="entry name" value="Heme iron utilization protein-like"/>
    <property type="match status" value="1"/>
</dbReference>
<feature type="domain" description="Haemin-degrading HemS/ChuX" evidence="1">
    <location>
        <begin position="35"/>
        <end position="157"/>
    </location>
</feature>
<evidence type="ECO:0000259" key="1">
    <source>
        <dbReference type="Pfam" id="PF05171"/>
    </source>
</evidence>
<name>A0A0G3BCY1_9BURK</name>
<accession>A0A0G3BCY1</accession>
<dbReference type="PATRIC" id="fig|413882.6.peg.539"/>
<evidence type="ECO:0000313" key="3">
    <source>
        <dbReference type="Proteomes" id="UP000035352"/>
    </source>
</evidence>
<dbReference type="CDD" id="cd16831">
    <property type="entry name" value="HemS-like_C"/>
    <property type="match status" value="1"/>
</dbReference>
<organism evidence="2 3">
    <name type="scientific">Caldimonas brevitalea</name>
    <dbReference type="NCBI Taxonomy" id="413882"/>
    <lineage>
        <taxon>Bacteria</taxon>
        <taxon>Pseudomonadati</taxon>
        <taxon>Pseudomonadota</taxon>
        <taxon>Betaproteobacteria</taxon>
        <taxon>Burkholderiales</taxon>
        <taxon>Sphaerotilaceae</taxon>
        <taxon>Caldimonas</taxon>
    </lineage>
</organism>
<dbReference type="Pfam" id="PF05171">
    <property type="entry name" value="HemS"/>
    <property type="match status" value="2"/>
</dbReference>
<dbReference type="CDD" id="cd16830">
    <property type="entry name" value="HemS-like_N"/>
    <property type="match status" value="1"/>
</dbReference>
<dbReference type="Gene3D" id="3.40.1570.10">
    <property type="entry name" value="HemS/ChuS/ChuX like domains"/>
    <property type="match status" value="2"/>
</dbReference>
<proteinExistence type="predicted"/>
<evidence type="ECO:0000313" key="2">
    <source>
        <dbReference type="EMBL" id="AKJ27197.1"/>
    </source>
</evidence>
<protein>
    <submittedName>
        <fullName evidence="2">Hemin transporter</fullName>
    </submittedName>
</protein>
<dbReference type="STRING" id="413882.AAW51_0506"/>
<sequence>MTVQNEPDATLRQRHQALQAAEPGLRIRDRARRLGVSEAELVAAGCGVEAVALALPPQPLVQALGTLGRVMALTRNDGCVHERHGRYEDIRAEGHMGLVLGPDIDLRLFFDHWASAYAVVEQGRYSLQFFDHSGTAVHKVYRTEATDAQAWATLVARHASAHPPPLQLQPPVAPDAATEADDPAALRADWLALQDTHEFFPMLKRFKLTRLAALRAVGPDLAQPVPTDTAERVLQAAATSALRIMCFVANRGVVQIHSGPVQRLLRTGPWFNVLDPDFNLHLNTEAIAARWVVNKPTRDGWVTSLEVYDRAGSLMLQCFGERKPGHRELPAWRDLMAGLCPHRLAS</sequence>
<feature type="domain" description="Haemin-degrading HemS/ChuX" evidence="1">
    <location>
        <begin position="208"/>
        <end position="338"/>
    </location>
</feature>
<dbReference type="KEGG" id="pbh:AAW51_0506"/>
<reference evidence="2 3" key="1">
    <citation type="submission" date="2015-05" db="EMBL/GenBank/DDBJ databases">
        <authorList>
            <person name="Tang B."/>
            <person name="Yu Y."/>
        </authorList>
    </citation>
    <scope>NUCLEOTIDE SEQUENCE [LARGE SCALE GENOMIC DNA]</scope>
    <source>
        <strain evidence="2 3">DSM 7029</strain>
    </source>
</reference>
<keyword evidence="3" id="KW-1185">Reference proteome</keyword>
<dbReference type="InterPro" id="IPR007845">
    <property type="entry name" value="HemS/ChuX_dom"/>
</dbReference>
<dbReference type="GO" id="GO:0006826">
    <property type="term" value="P:iron ion transport"/>
    <property type="evidence" value="ECO:0007669"/>
    <property type="project" value="InterPro"/>
</dbReference>
<dbReference type="AlphaFoldDB" id="A0A0G3BCY1"/>
<dbReference type="Proteomes" id="UP000035352">
    <property type="component" value="Chromosome"/>
</dbReference>
<dbReference type="EMBL" id="CP011371">
    <property type="protein sequence ID" value="AKJ27197.1"/>
    <property type="molecule type" value="Genomic_DNA"/>
</dbReference>